<feature type="region of interest" description="Disordered" evidence="1">
    <location>
        <begin position="34"/>
        <end position="58"/>
    </location>
</feature>
<feature type="compositionally biased region" description="Polar residues" evidence="1">
    <location>
        <begin position="99"/>
        <end position="117"/>
    </location>
</feature>
<evidence type="ECO:0000256" key="1">
    <source>
        <dbReference type="SAM" id="MobiDB-lite"/>
    </source>
</evidence>
<sequence>MQPELAEVFLHEKPKKIHIDLNLPPEAQQPLLESLNSPHRQATSSSDGAIFGDPPRRTPDTLGCDAHCLMQPASFPLDWSFYNHHGEEEPLPQQIAPRISSSSTDPLIQNVTEDIQS</sequence>
<proteinExistence type="predicted"/>
<evidence type="ECO:0000313" key="2">
    <source>
        <dbReference type="EMBL" id="PLW33587.1"/>
    </source>
</evidence>
<feature type="compositionally biased region" description="Polar residues" evidence="1">
    <location>
        <begin position="34"/>
        <end position="47"/>
    </location>
</feature>
<feature type="region of interest" description="Disordered" evidence="1">
    <location>
        <begin position="96"/>
        <end position="117"/>
    </location>
</feature>
<dbReference type="AlphaFoldDB" id="A0A2N5U762"/>
<dbReference type="EMBL" id="PGCJ01000296">
    <property type="protein sequence ID" value="PLW33587.1"/>
    <property type="molecule type" value="Genomic_DNA"/>
</dbReference>
<dbReference type="Proteomes" id="UP000235388">
    <property type="component" value="Unassembled WGS sequence"/>
</dbReference>
<reference evidence="2 3" key="1">
    <citation type="submission" date="2017-11" db="EMBL/GenBank/DDBJ databases">
        <title>De novo assembly and phasing of dikaryotic genomes from two isolates of Puccinia coronata f. sp. avenae, the causal agent of oat crown rust.</title>
        <authorList>
            <person name="Miller M.E."/>
            <person name="Zhang Y."/>
            <person name="Omidvar V."/>
            <person name="Sperschneider J."/>
            <person name="Schwessinger B."/>
            <person name="Raley C."/>
            <person name="Palmer J.M."/>
            <person name="Garnica D."/>
            <person name="Upadhyaya N."/>
            <person name="Rathjen J."/>
            <person name="Taylor J.M."/>
            <person name="Park R.F."/>
            <person name="Dodds P.N."/>
            <person name="Hirsch C.D."/>
            <person name="Kianian S.F."/>
            <person name="Figueroa M."/>
        </authorList>
    </citation>
    <scope>NUCLEOTIDE SEQUENCE [LARGE SCALE GENOMIC DNA]</scope>
    <source>
        <strain evidence="2">12NC29</strain>
    </source>
</reference>
<name>A0A2N5U762_9BASI</name>
<organism evidence="2 3">
    <name type="scientific">Puccinia coronata f. sp. avenae</name>
    <dbReference type="NCBI Taxonomy" id="200324"/>
    <lineage>
        <taxon>Eukaryota</taxon>
        <taxon>Fungi</taxon>
        <taxon>Dikarya</taxon>
        <taxon>Basidiomycota</taxon>
        <taxon>Pucciniomycotina</taxon>
        <taxon>Pucciniomycetes</taxon>
        <taxon>Pucciniales</taxon>
        <taxon>Pucciniaceae</taxon>
        <taxon>Puccinia</taxon>
    </lineage>
</organism>
<evidence type="ECO:0000313" key="3">
    <source>
        <dbReference type="Proteomes" id="UP000235388"/>
    </source>
</evidence>
<protein>
    <submittedName>
        <fullName evidence="2">Uncharacterized protein</fullName>
    </submittedName>
</protein>
<comment type="caution">
    <text evidence="2">The sequence shown here is derived from an EMBL/GenBank/DDBJ whole genome shotgun (WGS) entry which is preliminary data.</text>
</comment>
<keyword evidence="3" id="KW-1185">Reference proteome</keyword>
<gene>
    <name evidence="2" type="ORF">PCANC_23635</name>
</gene>
<accession>A0A2N5U762</accession>